<sequence>MSGFRFKVGQHVTLLPLLQRYSKHVEEAGSFTIMRCLPSDTHFRAYRVRNDGNGHERVVEEGEMRPLA</sequence>
<comment type="caution">
    <text evidence="1">The sequence shown here is derived from an EMBL/GenBank/DDBJ whole genome shotgun (WGS) entry which is preliminary data.</text>
</comment>
<keyword evidence="2" id="KW-1185">Reference proteome</keyword>
<evidence type="ECO:0000313" key="1">
    <source>
        <dbReference type="EMBL" id="MCK8787328.1"/>
    </source>
</evidence>
<reference evidence="1" key="1">
    <citation type="submission" date="2022-04" db="EMBL/GenBank/DDBJ databases">
        <title>Roseomonas acroporae sp. nov., isolated from coral Acropora digitifera.</title>
        <authorList>
            <person name="Sun H."/>
        </authorList>
    </citation>
    <scope>NUCLEOTIDE SEQUENCE</scope>
    <source>
        <strain evidence="1">NAR14</strain>
    </source>
</reference>
<protein>
    <submittedName>
        <fullName evidence="1">Uncharacterized protein</fullName>
    </submittedName>
</protein>
<proteinExistence type="predicted"/>
<accession>A0A9X1YDW7</accession>
<dbReference type="AlphaFoldDB" id="A0A9X1YDW7"/>
<dbReference type="Proteomes" id="UP001139516">
    <property type="component" value="Unassembled WGS sequence"/>
</dbReference>
<organism evidence="1 2">
    <name type="scientific">Roseomonas acroporae</name>
    <dbReference type="NCBI Taxonomy" id="2937791"/>
    <lineage>
        <taxon>Bacteria</taxon>
        <taxon>Pseudomonadati</taxon>
        <taxon>Pseudomonadota</taxon>
        <taxon>Alphaproteobacteria</taxon>
        <taxon>Acetobacterales</taxon>
        <taxon>Roseomonadaceae</taxon>
        <taxon>Roseomonas</taxon>
    </lineage>
</organism>
<dbReference type="EMBL" id="JALPRX010000118">
    <property type="protein sequence ID" value="MCK8787328.1"/>
    <property type="molecule type" value="Genomic_DNA"/>
</dbReference>
<evidence type="ECO:0000313" key="2">
    <source>
        <dbReference type="Proteomes" id="UP001139516"/>
    </source>
</evidence>
<gene>
    <name evidence="1" type="ORF">M0638_23435</name>
</gene>
<name>A0A9X1YDW7_9PROT</name>
<dbReference type="RefSeq" id="WP_248669380.1">
    <property type="nucleotide sequence ID" value="NZ_JALPRX010000118.1"/>
</dbReference>